<dbReference type="RefSeq" id="WP_091710889.1">
    <property type="nucleotide sequence ID" value="NZ_FNCA01000011.1"/>
</dbReference>
<dbReference type="Pfam" id="PF23958">
    <property type="entry name" value="DUF7287"/>
    <property type="match status" value="1"/>
</dbReference>
<keyword evidence="1" id="KW-0812">Transmembrane</keyword>
<keyword evidence="1" id="KW-0472">Membrane</keyword>
<dbReference type="InterPro" id="IPR056613">
    <property type="entry name" value="DUF7287"/>
</dbReference>
<evidence type="ECO:0000313" key="3">
    <source>
        <dbReference type="Proteomes" id="UP000199259"/>
    </source>
</evidence>
<evidence type="ECO:0000313" key="2">
    <source>
        <dbReference type="EMBL" id="SDG29363.1"/>
    </source>
</evidence>
<comment type="caution">
    <text evidence="2">The sequence shown here is derived from an EMBL/GenBank/DDBJ whole genome shotgun (WGS) entry which is preliminary data.</text>
</comment>
<dbReference type="OrthoDB" id="125215at2157"/>
<feature type="transmembrane region" description="Helical" evidence="1">
    <location>
        <begin position="12"/>
        <end position="36"/>
    </location>
</feature>
<keyword evidence="3" id="KW-1185">Reference proteome</keyword>
<gene>
    <name evidence="2" type="ORF">SAMN04488589_2616</name>
</gene>
<evidence type="ECO:0000256" key="1">
    <source>
        <dbReference type="SAM" id="Phobius"/>
    </source>
</evidence>
<sequence length="155" mass="17433">MDNRGQMQIDYIIGISIFLTTIIFVFSYTSGLFLPFESNSDEITLIADRISTNIVEQELSAQKPGNINLLDGTKVATFFTEINGNYDGILNFYGLNSTYLRYDMNVTIENENSTIYAGGKQLPEYSNIAQTKRVIMLRNETTGNSSISVLSVRVW</sequence>
<proteinExistence type="predicted"/>
<dbReference type="Proteomes" id="UP000199259">
    <property type="component" value="Unassembled WGS sequence"/>
</dbReference>
<dbReference type="EMBL" id="FNCA01000011">
    <property type="protein sequence ID" value="SDG29363.1"/>
    <property type="molecule type" value="Genomic_DNA"/>
</dbReference>
<organism evidence="2 3">
    <name type="scientific">Methanolobus vulcani</name>
    <dbReference type="NCBI Taxonomy" id="38026"/>
    <lineage>
        <taxon>Archaea</taxon>
        <taxon>Methanobacteriati</taxon>
        <taxon>Methanobacteriota</taxon>
        <taxon>Stenosarchaea group</taxon>
        <taxon>Methanomicrobia</taxon>
        <taxon>Methanosarcinales</taxon>
        <taxon>Methanosarcinaceae</taxon>
        <taxon>Methanolobus</taxon>
    </lineage>
</organism>
<accession>A0A7Z7AYR9</accession>
<name>A0A7Z7AYR9_9EURY</name>
<dbReference type="AlphaFoldDB" id="A0A7Z7AYR9"/>
<reference evidence="2 3" key="1">
    <citation type="submission" date="2016-10" db="EMBL/GenBank/DDBJ databases">
        <authorList>
            <person name="Varghese N."/>
            <person name="Submissions S."/>
        </authorList>
    </citation>
    <scope>NUCLEOTIDE SEQUENCE [LARGE SCALE GENOMIC DNA]</scope>
    <source>
        <strain evidence="2 3">PL 12/M</strain>
    </source>
</reference>
<protein>
    <submittedName>
        <fullName evidence="2">Uncharacterized protein</fullName>
    </submittedName>
</protein>
<keyword evidence="1" id="KW-1133">Transmembrane helix</keyword>